<feature type="domain" description="Endonuclease/exonuclease/phosphatase" evidence="2">
    <location>
        <begin position="111"/>
        <end position="315"/>
    </location>
</feature>
<dbReference type="GO" id="GO:0004527">
    <property type="term" value="F:exonuclease activity"/>
    <property type="evidence" value="ECO:0007669"/>
    <property type="project" value="UniProtKB-KW"/>
</dbReference>
<dbReference type="Proteomes" id="UP000182690">
    <property type="component" value="Unassembled WGS sequence"/>
</dbReference>
<gene>
    <name evidence="3" type="ORF">SAMN04488565_1462</name>
</gene>
<keyword evidence="1" id="KW-0472">Membrane</keyword>
<dbReference type="OrthoDB" id="2340043at2"/>
<organism evidence="3 4">
    <name type="scientific">Leucobacter chromiiresistens</name>
    <dbReference type="NCBI Taxonomy" id="1079994"/>
    <lineage>
        <taxon>Bacteria</taxon>
        <taxon>Bacillati</taxon>
        <taxon>Actinomycetota</taxon>
        <taxon>Actinomycetes</taxon>
        <taxon>Micrococcales</taxon>
        <taxon>Microbacteriaceae</taxon>
        <taxon>Leucobacter</taxon>
    </lineage>
</organism>
<dbReference type="RefSeq" id="WP_010154718.1">
    <property type="nucleotide sequence ID" value="NZ_FNKB01000001.1"/>
</dbReference>
<sequence length="328" mass="33770">MPRLPHPSRSRRPIAICGSLIGALGVLLSLVRFVDSAGSWIVPTLQAGAPWAAGAAAVGVVSVLLAPRSRTAWVCALVSAANIGAALILVAPVPPGEAATGAAAADRATVVSFNALYGNGDPAELLAEAQALDADVLLLEADHDYVARLDAAGAAQRFPYRLVSDASGGAATAMLSATPLDEVALAPEDEMRFASWAADVRIGGETVRVRAVHPVPPLDGRAEVWRDEIGALDTWVSSTPGPLVVAGDFNASAAHPVFRGLCAGPGALAGCGSIFAPPTWAPREWIPPVLPLDHVLTRELAVLDRGAFRVSGSDHRAVWATVAPVGQR</sequence>
<keyword evidence="1" id="KW-1133">Transmembrane helix</keyword>
<evidence type="ECO:0000313" key="4">
    <source>
        <dbReference type="Proteomes" id="UP000182690"/>
    </source>
</evidence>
<dbReference type="Gene3D" id="3.60.10.10">
    <property type="entry name" value="Endonuclease/exonuclease/phosphatase"/>
    <property type="match status" value="1"/>
</dbReference>
<dbReference type="AlphaFoldDB" id="A0A1H0Z5H2"/>
<dbReference type="InterPro" id="IPR036691">
    <property type="entry name" value="Endo/exonu/phosph_ase_sf"/>
</dbReference>
<evidence type="ECO:0000256" key="1">
    <source>
        <dbReference type="SAM" id="Phobius"/>
    </source>
</evidence>
<keyword evidence="3" id="KW-0378">Hydrolase</keyword>
<dbReference type="GO" id="GO:0004519">
    <property type="term" value="F:endonuclease activity"/>
    <property type="evidence" value="ECO:0007669"/>
    <property type="project" value="UniProtKB-KW"/>
</dbReference>
<protein>
    <submittedName>
        <fullName evidence="3">Uncharacterized conserved protein YafD, endonuclease/exonuclease/phosphatase (EEP) superfamily</fullName>
    </submittedName>
</protein>
<accession>A0A1H0Z5H2</accession>
<name>A0A1H0Z5H2_9MICO</name>
<evidence type="ECO:0000313" key="3">
    <source>
        <dbReference type="EMBL" id="SDQ22634.1"/>
    </source>
</evidence>
<feature type="transmembrane region" description="Helical" evidence="1">
    <location>
        <begin position="12"/>
        <end position="34"/>
    </location>
</feature>
<keyword evidence="3" id="KW-0255">Endonuclease</keyword>
<dbReference type="EMBL" id="FNKB01000001">
    <property type="protein sequence ID" value="SDQ22634.1"/>
    <property type="molecule type" value="Genomic_DNA"/>
</dbReference>
<dbReference type="eggNOG" id="COG3021">
    <property type="taxonomic scope" value="Bacteria"/>
</dbReference>
<feature type="transmembrane region" description="Helical" evidence="1">
    <location>
        <begin position="72"/>
        <end position="91"/>
    </location>
</feature>
<keyword evidence="3" id="KW-0269">Exonuclease</keyword>
<keyword evidence="3" id="KW-0540">Nuclease</keyword>
<dbReference type="InterPro" id="IPR005135">
    <property type="entry name" value="Endo/exonuclease/phosphatase"/>
</dbReference>
<evidence type="ECO:0000259" key="2">
    <source>
        <dbReference type="Pfam" id="PF03372"/>
    </source>
</evidence>
<reference evidence="3 4" key="1">
    <citation type="submission" date="2016-10" db="EMBL/GenBank/DDBJ databases">
        <authorList>
            <person name="de Groot N.N."/>
        </authorList>
    </citation>
    <scope>NUCLEOTIDE SEQUENCE [LARGE SCALE GENOMIC DNA]</scope>
    <source>
        <strain evidence="3 4">DSM 22788</strain>
    </source>
</reference>
<keyword evidence="1" id="KW-0812">Transmembrane</keyword>
<feature type="transmembrane region" description="Helical" evidence="1">
    <location>
        <begin position="40"/>
        <end position="65"/>
    </location>
</feature>
<proteinExistence type="predicted"/>
<dbReference type="Pfam" id="PF03372">
    <property type="entry name" value="Exo_endo_phos"/>
    <property type="match status" value="1"/>
</dbReference>
<dbReference type="SUPFAM" id="SSF56219">
    <property type="entry name" value="DNase I-like"/>
    <property type="match status" value="1"/>
</dbReference>
<dbReference type="STRING" id="1079994.SAMN04488565_1462"/>